<evidence type="ECO:0000313" key="1">
    <source>
        <dbReference type="EMBL" id="ALL41229.1"/>
    </source>
</evidence>
<sequence length="43" mass="5213">MFTRNFFFRIAFMNVQLSLFVFHILLQGIVTCNDSWVNRMQQV</sequence>
<name>A0A0S1MK07_PHAPC</name>
<proteinExistence type="evidence at transcript level"/>
<protein>
    <submittedName>
        <fullName evidence="1">Uncharacterized protein</fullName>
    </submittedName>
</protein>
<dbReference type="EMBL" id="KT247140">
    <property type="protein sequence ID" value="ALL41229.1"/>
    <property type="molecule type" value="mRNA"/>
</dbReference>
<dbReference type="AlphaFoldDB" id="A0A0S1MK07"/>
<organism evidence="1">
    <name type="scientific">Phakopsora pachyrhizi</name>
    <name type="common">Asian soybean rust disease fungus</name>
    <dbReference type="NCBI Taxonomy" id="170000"/>
    <lineage>
        <taxon>Eukaryota</taxon>
        <taxon>Fungi</taxon>
        <taxon>Dikarya</taxon>
        <taxon>Basidiomycota</taxon>
        <taxon>Pucciniomycotina</taxon>
        <taxon>Pucciniomycetes</taxon>
        <taxon>Pucciniales</taxon>
        <taxon>Phakopsoraceae</taxon>
        <taxon>Phakopsora</taxon>
    </lineage>
</organism>
<accession>A0A0S1MK07</accession>
<reference evidence="1" key="1">
    <citation type="submission" date="2015-07" db="EMBL/GenBank/DDBJ databases">
        <title>Elucidating the P. pachyrhizi secretome and potential effectors.</title>
        <authorList>
            <person name="de Carvalho M.C.C.G."/>
            <person name="Nascimento L.C."/>
            <person name="Darben L.M."/>
            <person name="Polizel-Podanosqui A.M."/>
            <person name="Lopes-Caitar V.S."/>
            <person name="Rocha C.S."/>
            <person name="Qi M."/>
            <person name="Carazolle M."/>
            <person name="Kuwahara M.K."/>
            <person name="Pereira G.A.G."/>
            <person name="Abdelnoor R.V."/>
            <person name="Whitham S.A."/>
            <person name="Marcelino-Guimaraes F.C."/>
        </authorList>
    </citation>
    <scope>NUCLEOTIDE SEQUENCE</scope>
</reference>